<proteinExistence type="predicted"/>
<sequence>MARTERQKWSEEETILSLFLYRKINIKRASLKNKDIQYLAKLVGKTPSSIKMKLGNFQSLDPEFINSGKVGLRNASKMDRRIWDQYENDWEGLCARYYDIEREFTDSDLIIEEGEIEIPYGGFYTISKRERKGQNLFRDTVLNAYDNRCCITNIDEPSLLIASHIKPWSVSDPVKEKLNPSNGVCLNALHDLAFDKGLITISTDYRVVISKRLSNNLSKEAYDMNFGIYEENKISLPNRYKPDRNFLEYHNTEVFEKSL</sequence>
<protein>
    <recommendedName>
        <fullName evidence="1">HNH nuclease domain-containing protein</fullName>
    </recommendedName>
</protein>
<dbReference type="EMBL" id="VSSQ01006292">
    <property type="protein sequence ID" value="MPM32187.1"/>
    <property type="molecule type" value="Genomic_DNA"/>
</dbReference>
<evidence type="ECO:0000313" key="2">
    <source>
        <dbReference type="EMBL" id="MPM32187.1"/>
    </source>
</evidence>
<dbReference type="Pfam" id="PF13391">
    <property type="entry name" value="HNH_2"/>
    <property type="match status" value="1"/>
</dbReference>
<gene>
    <name evidence="2" type="ORF">SDC9_78746</name>
</gene>
<organism evidence="2">
    <name type="scientific">bioreactor metagenome</name>
    <dbReference type="NCBI Taxonomy" id="1076179"/>
    <lineage>
        <taxon>unclassified sequences</taxon>
        <taxon>metagenomes</taxon>
        <taxon>ecological metagenomes</taxon>
    </lineage>
</organism>
<accession>A0A644YV23</accession>
<reference evidence="2" key="1">
    <citation type="submission" date="2019-08" db="EMBL/GenBank/DDBJ databases">
        <authorList>
            <person name="Kucharzyk K."/>
            <person name="Murdoch R.W."/>
            <person name="Higgins S."/>
            <person name="Loffler F."/>
        </authorList>
    </citation>
    <scope>NUCLEOTIDE SEQUENCE</scope>
</reference>
<dbReference type="InterPro" id="IPR003615">
    <property type="entry name" value="HNH_nuc"/>
</dbReference>
<evidence type="ECO:0000259" key="1">
    <source>
        <dbReference type="Pfam" id="PF13391"/>
    </source>
</evidence>
<comment type="caution">
    <text evidence="2">The sequence shown here is derived from an EMBL/GenBank/DDBJ whole genome shotgun (WGS) entry which is preliminary data.</text>
</comment>
<feature type="domain" description="HNH nuclease" evidence="1">
    <location>
        <begin position="149"/>
        <end position="201"/>
    </location>
</feature>
<dbReference type="AlphaFoldDB" id="A0A644YV23"/>
<name>A0A644YV23_9ZZZZ</name>